<dbReference type="Proteomes" id="UP001151582">
    <property type="component" value="Unassembled WGS sequence"/>
</dbReference>
<dbReference type="OrthoDB" id="5577209at2759"/>
<proteinExistence type="predicted"/>
<reference evidence="2" key="1">
    <citation type="submission" date="2022-07" db="EMBL/GenBank/DDBJ databases">
        <title>Phylogenomic reconstructions and comparative analyses of Kickxellomycotina fungi.</title>
        <authorList>
            <person name="Reynolds N.K."/>
            <person name="Stajich J.E."/>
            <person name="Barry K."/>
            <person name="Grigoriev I.V."/>
            <person name="Crous P."/>
            <person name="Smith M.E."/>
        </authorList>
    </citation>
    <scope>NUCLEOTIDE SEQUENCE</scope>
    <source>
        <strain evidence="2">RSA 567</strain>
    </source>
</reference>
<evidence type="ECO:0000313" key="2">
    <source>
        <dbReference type="EMBL" id="KAJ1974492.1"/>
    </source>
</evidence>
<protein>
    <recommendedName>
        <fullName evidence="4">CUE domain-containing protein</fullName>
    </recommendedName>
</protein>
<organism evidence="2 3">
    <name type="scientific">Dimargaris verticillata</name>
    <dbReference type="NCBI Taxonomy" id="2761393"/>
    <lineage>
        <taxon>Eukaryota</taxon>
        <taxon>Fungi</taxon>
        <taxon>Fungi incertae sedis</taxon>
        <taxon>Zoopagomycota</taxon>
        <taxon>Kickxellomycotina</taxon>
        <taxon>Dimargaritomycetes</taxon>
        <taxon>Dimargaritales</taxon>
        <taxon>Dimargaritaceae</taxon>
        <taxon>Dimargaris</taxon>
    </lineage>
</organism>
<sequence length="848" mass="93358">MHMDLSVFADASQSNRATLDNWLSQWRLLLCTDGNGWLEYLESAAESSAASPETADSPPSDAITVANVLAFLSNLSSAVVHFDVQVAVDPSHHGASSSYQNTLPPEWTVAIDPHQCHSPVLLGRLVDNVLQWFERCTGLDKSITSSLDTFGLQRLSRISQQHTLYHASTLNRLASIGASAWCRKLHAVRPDELMYLCQWNQRVGKIIRQCWDTATLVVHSLRVLGHDRYESLKTAFAALQQALTAEPERPVTTSRSWHESCAAILEHLTAITHICQASPRAGWKQVAEHLELFTLLVQLYYYYSQLAASRQPQTSTGASRNSVPTNVTQRCIQGAWLTSSVIYLILVLAGFPMAECQRAWDDLWSASPTRILDVDALRDDMAPMFVTATPSSSKTPFTHTVSSSSVHSDRLAQLGQYCMVIIEKSQVQPISAQGTQASLWVMLDRRFSILASLQAIQSQEPDNEPLAYAIMFITNQTDRSTAESAVTKKMANLSVQATTPRLSADLTQAVELAQCMDPIEYTAAISNIQEIFSDLGSGYILALLALKGYNGEQVIMDLLEEQVPDAVQALDTALAVEDLFALLQPPSPIQEEEEENGEDPLANRLNVFDRDEFDVFHHGTVADSSRVYRKVDAAGWPMSVPGSHGKQMPGGTEWLTAQNEADDYKQRILEQAEADWDDEYDDTYDDALLAIPGASGDEDGEREDTADNNGVDKGIAGPSRRPDASQTNSSAPLPASDPTAPFETMLLAEAVANPETFARNKTARQSKQRQALLAKTKLSNEQLEGWYSMLNRDPRGKHKLEAQKLSRDTNRPAHQPLRGPKPPSSTAARGGINNAGWLLQAIVSVDYL</sequence>
<keyword evidence="3" id="KW-1185">Reference proteome</keyword>
<dbReference type="GO" id="GO:0043130">
    <property type="term" value="F:ubiquitin binding"/>
    <property type="evidence" value="ECO:0007669"/>
    <property type="project" value="TreeGrafter"/>
</dbReference>
<comment type="caution">
    <text evidence="2">The sequence shown here is derived from an EMBL/GenBank/DDBJ whole genome shotgun (WGS) entry which is preliminary data.</text>
</comment>
<accession>A0A9W8AZN4</accession>
<evidence type="ECO:0000313" key="3">
    <source>
        <dbReference type="Proteomes" id="UP001151582"/>
    </source>
</evidence>
<dbReference type="EMBL" id="JANBQB010000647">
    <property type="protein sequence ID" value="KAJ1974492.1"/>
    <property type="molecule type" value="Genomic_DNA"/>
</dbReference>
<dbReference type="Gene3D" id="1.10.8.10">
    <property type="entry name" value="DNA helicase RuvA subunit, C-terminal domain"/>
    <property type="match status" value="1"/>
</dbReference>
<evidence type="ECO:0000256" key="1">
    <source>
        <dbReference type="SAM" id="MobiDB-lite"/>
    </source>
</evidence>
<dbReference type="PANTHER" id="PTHR21494:SF0">
    <property type="entry name" value="ACTIVATING SIGNAL COINTEGRATOR 1 COMPLEX SUBUNIT 2"/>
    <property type="match status" value="1"/>
</dbReference>
<dbReference type="SUPFAM" id="SSF46934">
    <property type="entry name" value="UBA-like"/>
    <property type="match status" value="1"/>
</dbReference>
<dbReference type="InterPro" id="IPR052586">
    <property type="entry name" value="ASCC2"/>
</dbReference>
<feature type="compositionally biased region" description="Acidic residues" evidence="1">
    <location>
        <begin position="696"/>
        <end position="706"/>
    </location>
</feature>
<gene>
    <name evidence="2" type="ORF">H4R34_004698</name>
</gene>
<dbReference type="PANTHER" id="PTHR21494">
    <property type="entry name" value="ACTIVATING SIGNAL COINTEGRATOR 1 COMPLEX SUBUNIT 2 ASC-1 COMPLEX SUBUNIT P100"/>
    <property type="match status" value="1"/>
</dbReference>
<feature type="region of interest" description="Disordered" evidence="1">
    <location>
        <begin position="805"/>
        <end position="831"/>
    </location>
</feature>
<evidence type="ECO:0008006" key="4">
    <source>
        <dbReference type="Google" id="ProtNLM"/>
    </source>
</evidence>
<name>A0A9W8AZN4_9FUNG</name>
<feature type="region of interest" description="Disordered" evidence="1">
    <location>
        <begin position="690"/>
        <end position="739"/>
    </location>
</feature>
<dbReference type="AlphaFoldDB" id="A0A9W8AZN4"/>
<dbReference type="InterPro" id="IPR009060">
    <property type="entry name" value="UBA-like_sf"/>
</dbReference>